<dbReference type="OrthoDB" id="8420595at2"/>
<dbReference type="RefSeq" id="WP_072373250.1">
    <property type="nucleotide sequence ID" value="NZ_FNXB01000007.1"/>
</dbReference>
<organism evidence="1 3">
    <name type="scientific">Rhizobium tibeticum</name>
    <dbReference type="NCBI Taxonomy" id="501024"/>
    <lineage>
        <taxon>Bacteria</taxon>
        <taxon>Pseudomonadati</taxon>
        <taxon>Pseudomonadota</taxon>
        <taxon>Alphaproteobacteria</taxon>
        <taxon>Hyphomicrobiales</taxon>
        <taxon>Rhizobiaceae</taxon>
        <taxon>Rhizobium/Agrobacterium group</taxon>
        <taxon>Rhizobium</taxon>
    </lineage>
</organism>
<dbReference type="EMBL" id="FNXB01000007">
    <property type="protein sequence ID" value="SEH67538.1"/>
    <property type="molecule type" value="Genomic_DNA"/>
</dbReference>
<gene>
    <name evidence="1" type="ORF">RTCCBAU85039_1748</name>
    <name evidence="2" type="ORF">SAMN05216228_1005242</name>
</gene>
<evidence type="ECO:0000313" key="4">
    <source>
        <dbReference type="Proteomes" id="UP000198939"/>
    </source>
</evidence>
<dbReference type="EMBL" id="FOCV01000005">
    <property type="protein sequence ID" value="SEN58222.1"/>
    <property type="molecule type" value="Genomic_DNA"/>
</dbReference>
<evidence type="ECO:0000313" key="3">
    <source>
        <dbReference type="Proteomes" id="UP000183063"/>
    </source>
</evidence>
<dbReference type="Proteomes" id="UP000183063">
    <property type="component" value="Unassembled WGS sequence"/>
</dbReference>
<proteinExistence type="predicted"/>
<accession>A0A1H8HPS0</accession>
<dbReference type="AlphaFoldDB" id="A0A1H8HPS0"/>
<sequence>MDCAAIEQDRQAKAAGTSTWLSDFGRRLLRRLSGWDRLEFEGMPDRIKRDLGFMDGREPRYNSEFRR</sequence>
<evidence type="ECO:0000313" key="1">
    <source>
        <dbReference type="EMBL" id="SEH67538.1"/>
    </source>
</evidence>
<evidence type="ECO:0008006" key="5">
    <source>
        <dbReference type="Google" id="ProtNLM"/>
    </source>
</evidence>
<name>A0A1H8HPS0_9HYPH</name>
<reference evidence="1" key="2">
    <citation type="submission" date="2016-10" db="EMBL/GenBank/DDBJ databases">
        <authorList>
            <person name="de Groot N.N."/>
        </authorList>
    </citation>
    <scope>NUCLEOTIDE SEQUENCE [LARGE SCALE GENOMIC DNA]</scope>
    <source>
        <strain evidence="1">CCBAU85039</strain>
    </source>
</reference>
<keyword evidence="4" id="KW-1185">Reference proteome</keyword>
<evidence type="ECO:0000313" key="2">
    <source>
        <dbReference type="EMBL" id="SEN58222.1"/>
    </source>
</evidence>
<dbReference type="Proteomes" id="UP000198939">
    <property type="component" value="Unassembled WGS sequence"/>
</dbReference>
<protein>
    <recommendedName>
        <fullName evidence="5">DUF1127 domain-containing protein</fullName>
    </recommendedName>
</protein>
<reference evidence="3" key="3">
    <citation type="submission" date="2016-10" db="EMBL/GenBank/DDBJ databases">
        <authorList>
            <person name="Wibberg D."/>
        </authorList>
    </citation>
    <scope>NUCLEOTIDE SEQUENCE [LARGE SCALE GENOMIC DNA]</scope>
</reference>
<reference evidence="2 4" key="1">
    <citation type="submission" date="2016-10" db="EMBL/GenBank/DDBJ databases">
        <authorList>
            <person name="Varghese N."/>
            <person name="Submissions S."/>
        </authorList>
    </citation>
    <scope>NUCLEOTIDE SEQUENCE [LARGE SCALE GENOMIC DNA]</scope>
    <source>
        <strain evidence="2 4">CGMCC 1.7071</strain>
    </source>
</reference>